<protein>
    <submittedName>
        <fullName evidence="2">Uncharacterized protein</fullName>
    </submittedName>
</protein>
<evidence type="ECO:0000313" key="3">
    <source>
        <dbReference type="Proteomes" id="UP001075354"/>
    </source>
</evidence>
<accession>A0AAV7XG85</accession>
<dbReference type="AlphaFoldDB" id="A0AAV7XG85"/>
<proteinExistence type="predicted"/>
<name>A0AAV7XG85_9NEOP</name>
<feature type="compositionally biased region" description="Low complexity" evidence="1">
    <location>
        <begin position="497"/>
        <end position="506"/>
    </location>
</feature>
<feature type="region of interest" description="Disordered" evidence="1">
    <location>
        <begin position="58"/>
        <end position="88"/>
    </location>
</feature>
<keyword evidence="3" id="KW-1185">Reference proteome</keyword>
<evidence type="ECO:0000313" key="2">
    <source>
        <dbReference type="EMBL" id="KAJ1524348.1"/>
    </source>
</evidence>
<gene>
    <name evidence="2" type="ORF">ONE63_010850</name>
</gene>
<sequence>MLLGREPVEGAVHAASLAALVRGLAGTKARPNRQGRRYLLRCSDGGVELVARRPALQRPLGVPGGVRADDEGFESDEGSTRSDDSASVSSSCCLVDDHVFKSAGLAGHAGHVPVSLPGLATPATSSTSSDSANSSGGSDTDEVDAKAPHEAATPEPASASNMTVVPLRETFSFQDVAFCHVDASFPRVVVLVVRRGAAPRRLRPPTGPSGAGAGLEALVLECRGEEGVRALCAAYQELSRRARMDGAFRAPHRRKEEAKDSAAATTVVSGTVLPKFIFSKVDEVAGAEPSRFNLVHRTDGDGVTHIEVSRGSGASLVSVDDVSLSDGPSSIISISTPDAGNVLSERDRTRISKEIEGVIRAHVDAEVEPPRPRQRQDELRELPKLWTTALTADEDAVAAGVGLSVALSGPSSLPAPQRPERKRFVRKNKAPAPPAPSPGAAQGMQGTQADAGSGTTLKKKGSAPSQEAVVMNNTLNRVGRPEQRVVRGQFIRVSVEQQQQQQQQQQAKQSWPHVSHFPAGWTGPPPARSWGSAFQDPEHRHRYQRRSRSSDSGRGQQQPRPRSPPAAARRPMAYRYIDTPAAPQPAPQPARPHHPGATTNSLSNRFFGLSQKLREIGGSVVGGGYPGSGRRNSWGDSPTRFYTSLDPPLKANSNNLKSVIKKNQGLGGAEPKKVTFSAYATVQVVD</sequence>
<reference evidence="2" key="1">
    <citation type="submission" date="2022-12" db="EMBL/GenBank/DDBJ databases">
        <title>Chromosome-level genome assembly of the bean flower thrips Megalurothrips usitatus.</title>
        <authorList>
            <person name="Ma L."/>
            <person name="Liu Q."/>
            <person name="Li H."/>
            <person name="Cai W."/>
        </authorList>
    </citation>
    <scope>NUCLEOTIDE SEQUENCE</scope>
    <source>
        <strain evidence="2">Cailab_2022a</strain>
    </source>
</reference>
<organism evidence="2 3">
    <name type="scientific">Megalurothrips usitatus</name>
    <name type="common">bean blossom thrips</name>
    <dbReference type="NCBI Taxonomy" id="439358"/>
    <lineage>
        <taxon>Eukaryota</taxon>
        <taxon>Metazoa</taxon>
        <taxon>Ecdysozoa</taxon>
        <taxon>Arthropoda</taxon>
        <taxon>Hexapoda</taxon>
        <taxon>Insecta</taxon>
        <taxon>Pterygota</taxon>
        <taxon>Neoptera</taxon>
        <taxon>Paraneoptera</taxon>
        <taxon>Thysanoptera</taxon>
        <taxon>Terebrantia</taxon>
        <taxon>Thripoidea</taxon>
        <taxon>Thripidae</taxon>
        <taxon>Megalurothrips</taxon>
    </lineage>
</organism>
<feature type="region of interest" description="Disordered" evidence="1">
    <location>
        <begin position="120"/>
        <end position="161"/>
    </location>
</feature>
<feature type="region of interest" description="Disordered" evidence="1">
    <location>
        <begin position="427"/>
        <end position="476"/>
    </location>
</feature>
<feature type="region of interest" description="Disordered" evidence="1">
    <location>
        <begin position="497"/>
        <end position="601"/>
    </location>
</feature>
<dbReference type="EMBL" id="JAPTSV010000009">
    <property type="protein sequence ID" value="KAJ1524348.1"/>
    <property type="molecule type" value="Genomic_DNA"/>
</dbReference>
<feature type="compositionally biased region" description="Polar residues" evidence="1">
    <location>
        <begin position="444"/>
        <end position="456"/>
    </location>
</feature>
<feature type="compositionally biased region" description="Low complexity" evidence="1">
    <location>
        <begin position="120"/>
        <end position="138"/>
    </location>
</feature>
<comment type="caution">
    <text evidence="2">The sequence shown here is derived from an EMBL/GenBank/DDBJ whole genome shotgun (WGS) entry which is preliminary data.</text>
</comment>
<evidence type="ECO:0000256" key="1">
    <source>
        <dbReference type="SAM" id="MobiDB-lite"/>
    </source>
</evidence>
<dbReference type="Proteomes" id="UP001075354">
    <property type="component" value="Chromosome 9"/>
</dbReference>
<feature type="compositionally biased region" description="Low complexity" evidence="1">
    <location>
        <begin position="550"/>
        <end position="571"/>
    </location>
</feature>